<dbReference type="EMBL" id="BJVA01000006">
    <property type="protein sequence ID" value="GEK96198.1"/>
    <property type="molecule type" value="Genomic_DNA"/>
</dbReference>
<dbReference type="AlphaFoldDB" id="A0A511B727"/>
<gene>
    <name evidence="1" type="ORF">GKA01_13950</name>
</gene>
<protein>
    <submittedName>
        <fullName evidence="1">Uncharacterized protein</fullName>
    </submittedName>
</protein>
<reference evidence="1 2" key="1">
    <citation type="submission" date="2019-07" db="EMBL/GenBank/DDBJ databases">
        <title>Whole genome shotgun sequence of Gluconobacter kanchanaburiensis NBRC 103587.</title>
        <authorList>
            <person name="Hosoyama A."/>
            <person name="Uohara A."/>
            <person name="Ohji S."/>
            <person name="Ichikawa N."/>
        </authorList>
    </citation>
    <scope>NUCLEOTIDE SEQUENCE [LARGE SCALE GENOMIC DNA]</scope>
    <source>
        <strain evidence="1 2">NBRC 103587</strain>
    </source>
</reference>
<name>A0A511B727_9PROT</name>
<organism evidence="1 2">
    <name type="scientific">Gluconobacter kanchanaburiensis NBRC 103587</name>
    <dbReference type="NCBI Taxonomy" id="1307948"/>
    <lineage>
        <taxon>Bacteria</taxon>
        <taxon>Pseudomonadati</taxon>
        <taxon>Pseudomonadota</taxon>
        <taxon>Alphaproteobacteria</taxon>
        <taxon>Acetobacterales</taxon>
        <taxon>Acetobacteraceae</taxon>
        <taxon>Gluconobacter</taxon>
    </lineage>
</organism>
<evidence type="ECO:0000313" key="2">
    <source>
        <dbReference type="Proteomes" id="UP000321079"/>
    </source>
</evidence>
<proteinExistence type="predicted"/>
<evidence type="ECO:0000313" key="1">
    <source>
        <dbReference type="EMBL" id="GEK96198.1"/>
    </source>
</evidence>
<sequence>MLGSALGMAVVRIGPSENILETGSFPKKIKAFCEIALCHGVRPVWGAAPWNMPEILSDKCVQNLISHEDRYRHKHDQDEKTRPFLK</sequence>
<dbReference type="Proteomes" id="UP000321079">
    <property type="component" value="Unassembled WGS sequence"/>
</dbReference>
<comment type="caution">
    <text evidence="1">The sequence shown here is derived from an EMBL/GenBank/DDBJ whole genome shotgun (WGS) entry which is preliminary data.</text>
</comment>
<keyword evidence="2" id="KW-1185">Reference proteome</keyword>
<accession>A0A511B727</accession>